<dbReference type="SUPFAM" id="SSF103473">
    <property type="entry name" value="MFS general substrate transporter"/>
    <property type="match status" value="1"/>
</dbReference>
<feature type="transmembrane region" description="Helical" evidence="5">
    <location>
        <begin position="106"/>
        <end position="128"/>
    </location>
</feature>
<evidence type="ECO:0000313" key="7">
    <source>
        <dbReference type="EMBL" id="BEH03044.1"/>
    </source>
</evidence>
<dbReference type="Gene3D" id="1.20.1250.20">
    <property type="entry name" value="MFS general substrate transporter like domains"/>
    <property type="match status" value="1"/>
</dbReference>
<dbReference type="RefSeq" id="WP_286265165.1">
    <property type="nucleotide sequence ID" value="NZ_AP028056.1"/>
</dbReference>
<evidence type="ECO:0000259" key="6">
    <source>
        <dbReference type="PROSITE" id="PS50850"/>
    </source>
</evidence>
<feature type="transmembrane region" description="Helical" evidence="5">
    <location>
        <begin position="140"/>
        <end position="161"/>
    </location>
</feature>
<dbReference type="EMBL" id="AP028056">
    <property type="protein sequence ID" value="BEH03044.1"/>
    <property type="molecule type" value="Genomic_DNA"/>
</dbReference>
<dbReference type="Proteomes" id="UP001431656">
    <property type="component" value="Chromosome"/>
</dbReference>
<evidence type="ECO:0000256" key="5">
    <source>
        <dbReference type="SAM" id="Phobius"/>
    </source>
</evidence>
<dbReference type="Pfam" id="PF07690">
    <property type="entry name" value="MFS_1"/>
    <property type="match status" value="1"/>
</dbReference>
<dbReference type="PANTHER" id="PTHR23501:SF154">
    <property type="entry name" value="MULTIDRUG-EFFLUX TRANSPORTER RV1634-RELATED"/>
    <property type="match status" value="1"/>
</dbReference>
<feature type="transmembrane region" description="Helical" evidence="5">
    <location>
        <begin position="52"/>
        <end position="72"/>
    </location>
</feature>
<feature type="domain" description="Major facilitator superfamily (MFS) profile" evidence="6">
    <location>
        <begin position="16"/>
        <end position="451"/>
    </location>
</feature>
<organism evidence="7 8">
    <name type="scientific">Brooklawnia propionicigenes</name>
    <dbReference type="NCBI Taxonomy" id="3041175"/>
    <lineage>
        <taxon>Bacteria</taxon>
        <taxon>Bacillati</taxon>
        <taxon>Actinomycetota</taxon>
        <taxon>Actinomycetes</taxon>
        <taxon>Propionibacteriales</taxon>
        <taxon>Propionibacteriaceae</taxon>
        <taxon>Brooklawnia</taxon>
    </lineage>
</organism>
<gene>
    <name evidence="7" type="ORF">brsh051_23250</name>
</gene>
<comment type="subcellular location">
    <subcellularLocation>
        <location evidence="1">Cell membrane</location>
        <topology evidence="1">Multi-pass membrane protein</topology>
    </subcellularLocation>
</comment>
<feature type="transmembrane region" description="Helical" evidence="5">
    <location>
        <begin position="398"/>
        <end position="416"/>
    </location>
</feature>
<feature type="transmembrane region" description="Helical" evidence="5">
    <location>
        <begin position="12"/>
        <end position="32"/>
    </location>
</feature>
<keyword evidence="2 5" id="KW-0812">Transmembrane</keyword>
<keyword evidence="4 5" id="KW-0472">Membrane</keyword>
<dbReference type="InterPro" id="IPR020846">
    <property type="entry name" value="MFS_dom"/>
</dbReference>
<dbReference type="AlphaFoldDB" id="A0AAN0MI10"/>
<dbReference type="KEGG" id="broo:brsh051_23250"/>
<keyword evidence="8" id="KW-1185">Reference proteome</keyword>
<feature type="transmembrane region" description="Helical" evidence="5">
    <location>
        <begin position="297"/>
        <end position="320"/>
    </location>
</feature>
<sequence length="457" mass="47621">MTQPTSTTSGGPPLVFTIAMVGGALAVAFEAYGTLTAMPDAAQDLGRLDLYAWAFTAFVIAQVFAIVLAGRLVDRIGPVLPLAAGVLIFALGLLGGGLSINMGMLLGFRALQGFGGGALNLAFMVVVAQAYGKAERAWMMSILSFCWMLPSFVGPPVSAWITTTWSWHWVFLGIVPLLVIVSALAWRPLVRMRLHHEPVTAINPVPIWAAAAAACGAALIQFAGQRLDLIALGIGLAGLAVLLMALPRLMPPGFLRLHGGLPSVMWTRALAAGAYFAGESFIPVMLMQVYGFTLKGAGFFLALGATGWTLGSLVQAWSGLKLRRDEIVHAGAACLVLSSGLMTLATWLVWPWPVFAVGFVVLGLGMGLVVSSTSLINMQVSDPQLIGRNTSSLQVGEGLGNALVTGLAGTIFAGLLNTVSAAFTFGPIYALCTAASILSLLAALRIGPVRNESSGVG</sequence>
<dbReference type="PROSITE" id="PS50850">
    <property type="entry name" value="MFS"/>
    <property type="match status" value="1"/>
</dbReference>
<dbReference type="PANTHER" id="PTHR23501">
    <property type="entry name" value="MAJOR FACILITATOR SUPERFAMILY"/>
    <property type="match status" value="1"/>
</dbReference>
<feature type="transmembrane region" description="Helical" evidence="5">
    <location>
        <begin position="269"/>
        <end position="291"/>
    </location>
</feature>
<feature type="transmembrane region" description="Helical" evidence="5">
    <location>
        <begin position="79"/>
        <end position="100"/>
    </location>
</feature>
<dbReference type="InterPro" id="IPR011701">
    <property type="entry name" value="MFS"/>
</dbReference>
<dbReference type="Gene3D" id="1.20.1720.10">
    <property type="entry name" value="Multidrug resistance protein D"/>
    <property type="match status" value="1"/>
</dbReference>
<feature type="transmembrane region" description="Helical" evidence="5">
    <location>
        <begin position="201"/>
        <end position="223"/>
    </location>
</feature>
<feature type="transmembrane region" description="Helical" evidence="5">
    <location>
        <begin position="327"/>
        <end position="350"/>
    </location>
</feature>
<dbReference type="GO" id="GO:0022857">
    <property type="term" value="F:transmembrane transporter activity"/>
    <property type="evidence" value="ECO:0007669"/>
    <property type="project" value="InterPro"/>
</dbReference>
<dbReference type="GO" id="GO:0005886">
    <property type="term" value="C:plasma membrane"/>
    <property type="evidence" value="ECO:0007669"/>
    <property type="project" value="UniProtKB-SubCell"/>
</dbReference>
<reference evidence="7" key="1">
    <citation type="journal article" date="2024" name="Int. J. Syst. Evol. Microbiol.">
        <title>Brooklawnia propionicigenes sp. nov., a facultatively anaerobic, propionate-producing bacterium isolated from a methanogenic reactor treating waste from cattle farms.</title>
        <authorList>
            <person name="Akita Y."/>
            <person name="Ueki A."/>
            <person name="Tonouchi A."/>
            <person name="Sugawara Y."/>
            <person name="Honma S."/>
            <person name="Kaku N."/>
            <person name="Ueki K."/>
        </authorList>
    </citation>
    <scope>NUCLEOTIDE SEQUENCE</scope>
    <source>
        <strain evidence="7">SH051</strain>
    </source>
</reference>
<evidence type="ECO:0000256" key="1">
    <source>
        <dbReference type="ARBA" id="ARBA00004651"/>
    </source>
</evidence>
<protein>
    <submittedName>
        <fullName evidence="7">MFS transporter</fullName>
    </submittedName>
</protein>
<evidence type="ECO:0000256" key="3">
    <source>
        <dbReference type="ARBA" id="ARBA00022989"/>
    </source>
</evidence>
<feature type="transmembrane region" description="Helical" evidence="5">
    <location>
        <begin position="356"/>
        <end position="377"/>
    </location>
</feature>
<evidence type="ECO:0000256" key="4">
    <source>
        <dbReference type="ARBA" id="ARBA00023136"/>
    </source>
</evidence>
<accession>A0AAN0MI10</accession>
<feature type="transmembrane region" description="Helical" evidence="5">
    <location>
        <begin position="167"/>
        <end position="189"/>
    </location>
</feature>
<feature type="transmembrane region" description="Helical" evidence="5">
    <location>
        <begin position="422"/>
        <end position="444"/>
    </location>
</feature>
<keyword evidence="3 5" id="KW-1133">Transmembrane helix</keyword>
<name>A0AAN0MI10_9ACTN</name>
<proteinExistence type="predicted"/>
<evidence type="ECO:0000256" key="2">
    <source>
        <dbReference type="ARBA" id="ARBA00022692"/>
    </source>
</evidence>
<feature type="transmembrane region" description="Helical" evidence="5">
    <location>
        <begin position="229"/>
        <end position="249"/>
    </location>
</feature>
<dbReference type="InterPro" id="IPR036259">
    <property type="entry name" value="MFS_trans_sf"/>
</dbReference>
<evidence type="ECO:0000313" key="8">
    <source>
        <dbReference type="Proteomes" id="UP001431656"/>
    </source>
</evidence>